<proteinExistence type="inferred from homology"/>
<comment type="similarity">
    <text evidence="3">Belongs to the serpin family.</text>
</comment>
<dbReference type="PANTHER" id="PTHR11461">
    <property type="entry name" value="SERINE PROTEASE INHIBITOR, SERPIN"/>
    <property type="match status" value="1"/>
</dbReference>
<evidence type="ECO:0000313" key="7">
    <source>
        <dbReference type="Proteomes" id="UP001367676"/>
    </source>
</evidence>
<keyword evidence="4" id="KW-0732">Signal</keyword>
<dbReference type="AlphaFoldDB" id="A0AAN9TH38"/>
<dbReference type="InterPro" id="IPR036186">
    <property type="entry name" value="Serpin_sf"/>
</dbReference>
<keyword evidence="2" id="KW-0722">Serine protease inhibitor</keyword>
<dbReference type="CDD" id="cd00172">
    <property type="entry name" value="serpin"/>
    <property type="match status" value="1"/>
</dbReference>
<dbReference type="EMBL" id="JBBCAQ010000041">
    <property type="protein sequence ID" value="KAK7571149.1"/>
    <property type="molecule type" value="Genomic_DNA"/>
</dbReference>
<dbReference type="Gene3D" id="3.30.497.10">
    <property type="entry name" value="Antithrombin, subunit I, domain 2"/>
    <property type="match status" value="1"/>
</dbReference>
<organism evidence="6 7">
    <name type="scientific">Parthenolecanium corni</name>
    <dbReference type="NCBI Taxonomy" id="536013"/>
    <lineage>
        <taxon>Eukaryota</taxon>
        <taxon>Metazoa</taxon>
        <taxon>Ecdysozoa</taxon>
        <taxon>Arthropoda</taxon>
        <taxon>Hexapoda</taxon>
        <taxon>Insecta</taxon>
        <taxon>Pterygota</taxon>
        <taxon>Neoptera</taxon>
        <taxon>Paraneoptera</taxon>
        <taxon>Hemiptera</taxon>
        <taxon>Sternorrhyncha</taxon>
        <taxon>Coccoidea</taxon>
        <taxon>Coccidae</taxon>
        <taxon>Parthenolecanium</taxon>
    </lineage>
</organism>
<keyword evidence="7" id="KW-1185">Reference proteome</keyword>
<dbReference type="InterPro" id="IPR042178">
    <property type="entry name" value="Serpin_sf_1"/>
</dbReference>
<evidence type="ECO:0000256" key="3">
    <source>
        <dbReference type="RuleBase" id="RU000411"/>
    </source>
</evidence>
<feature type="domain" description="Serpin" evidence="5">
    <location>
        <begin position="71"/>
        <end position="445"/>
    </location>
</feature>
<evidence type="ECO:0000256" key="1">
    <source>
        <dbReference type="ARBA" id="ARBA00022690"/>
    </source>
</evidence>
<dbReference type="GO" id="GO:0005615">
    <property type="term" value="C:extracellular space"/>
    <property type="evidence" value="ECO:0007669"/>
    <property type="project" value="InterPro"/>
</dbReference>
<dbReference type="SMART" id="SM00093">
    <property type="entry name" value="SERPIN"/>
    <property type="match status" value="1"/>
</dbReference>
<gene>
    <name evidence="6" type="ORF">V9T40_014753</name>
</gene>
<dbReference type="Proteomes" id="UP001367676">
    <property type="component" value="Unassembled WGS sequence"/>
</dbReference>
<evidence type="ECO:0000256" key="4">
    <source>
        <dbReference type="SAM" id="SignalP"/>
    </source>
</evidence>
<name>A0AAN9TH38_9HEMI</name>
<feature type="signal peptide" evidence="4">
    <location>
        <begin position="1"/>
        <end position="17"/>
    </location>
</feature>
<dbReference type="Pfam" id="PF00079">
    <property type="entry name" value="Serpin"/>
    <property type="match status" value="1"/>
</dbReference>
<feature type="chain" id="PRO_5042892883" description="Serpin domain-containing protein" evidence="4">
    <location>
        <begin position="18"/>
        <end position="450"/>
    </location>
</feature>
<sequence length="450" mass="51131">MLRYLVLLVWLTDRAIGQETTFQLPSTPPSIQTQQLQIPLAQAQAPAQPSNIYSTEVGQIIQDSMACFTVTTASKIMKSKDMEEDKNIFFSPLDLYTATALTYLGSDGEARRRLGNILGIKEPRPNVHSRRRRQQPRSLEDIYRTIGALVNQSKDSNLAAIQYGAGVYVYNDYAIKSTYIEDARNYFGIEVKCTDFKAQNVASTELINNDIAKATNQRIVKFFLEPVSPDTQLVVPSTLSFVAKWQNLFNPDDTYETAFRTREDGCDDTNICLMMNLQTIPYFKDTENNLEAIGIPFSDPNLFLYFVIPTKLIYLKHVVEHPNKNVLQKIVESAQPQKVRYHVPKMILEAHIDEMQLFKQTGINNLTQNEIADSLTLTNLEQVVEIELNEEGVGGCMVEESKKSPSVQNVNDPQAIEFIVDKPYIFFIYHKAAKTFLFYGVIFKPLGYEN</sequence>
<dbReference type="InterPro" id="IPR023796">
    <property type="entry name" value="Serpin_dom"/>
</dbReference>
<accession>A0AAN9TH38</accession>
<protein>
    <recommendedName>
        <fullName evidence="5">Serpin domain-containing protein</fullName>
    </recommendedName>
</protein>
<comment type="caution">
    <text evidence="6">The sequence shown here is derived from an EMBL/GenBank/DDBJ whole genome shotgun (WGS) entry which is preliminary data.</text>
</comment>
<dbReference type="PANTHER" id="PTHR11461:SF342">
    <property type="entry name" value="SERINE PROTEASE INHIBITOR 28DC"/>
    <property type="match status" value="1"/>
</dbReference>
<dbReference type="InterPro" id="IPR000215">
    <property type="entry name" value="Serpin_fam"/>
</dbReference>
<dbReference type="GO" id="GO:0004867">
    <property type="term" value="F:serine-type endopeptidase inhibitor activity"/>
    <property type="evidence" value="ECO:0007669"/>
    <property type="project" value="UniProtKB-KW"/>
</dbReference>
<dbReference type="SUPFAM" id="SSF56574">
    <property type="entry name" value="Serpins"/>
    <property type="match status" value="1"/>
</dbReference>
<evidence type="ECO:0000313" key="6">
    <source>
        <dbReference type="EMBL" id="KAK7571149.1"/>
    </source>
</evidence>
<evidence type="ECO:0000259" key="5">
    <source>
        <dbReference type="SMART" id="SM00093"/>
    </source>
</evidence>
<dbReference type="Gene3D" id="2.30.39.10">
    <property type="entry name" value="Alpha-1-antitrypsin, domain 1"/>
    <property type="match status" value="1"/>
</dbReference>
<evidence type="ECO:0000256" key="2">
    <source>
        <dbReference type="ARBA" id="ARBA00022900"/>
    </source>
</evidence>
<dbReference type="InterPro" id="IPR042185">
    <property type="entry name" value="Serpin_sf_2"/>
</dbReference>
<keyword evidence="1" id="KW-0646">Protease inhibitor</keyword>
<reference evidence="6 7" key="1">
    <citation type="submission" date="2024-03" db="EMBL/GenBank/DDBJ databases">
        <title>Adaptation during the transition from Ophiocordyceps entomopathogen to insect associate is accompanied by gene loss and intensified selection.</title>
        <authorList>
            <person name="Ward C.M."/>
            <person name="Onetto C.A."/>
            <person name="Borneman A.R."/>
        </authorList>
    </citation>
    <scope>NUCLEOTIDE SEQUENCE [LARGE SCALE GENOMIC DNA]</scope>
    <source>
        <strain evidence="6">AWRI1</strain>
        <tissue evidence="6">Single Adult Female</tissue>
    </source>
</reference>